<feature type="domain" description="Peptidase S11 D-Ala-D-Ala carboxypeptidase A C-terminal" evidence="18">
    <location>
        <begin position="298"/>
        <end position="389"/>
    </location>
</feature>
<evidence type="ECO:0000313" key="20">
    <source>
        <dbReference type="Proteomes" id="UP000620327"/>
    </source>
</evidence>
<evidence type="ECO:0000256" key="6">
    <source>
        <dbReference type="ARBA" id="ARBA00022670"/>
    </source>
</evidence>
<gene>
    <name evidence="19" type="ORF">H8Z83_08010</name>
</gene>
<comment type="pathway">
    <text evidence="2">Cell wall biogenesis; peptidoglycan biosynthesis.</text>
</comment>
<dbReference type="Proteomes" id="UP000620327">
    <property type="component" value="Unassembled WGS sequence"/>
</dbReference>
<dbReference type="InterPro" id="IPR015956">
    <property type="entry name" value="Peniciliin-bd_prot_C_sf"/>
</dbReference>
<evidence type="ECO:0000256" key="14">
    <source>
        <dbReference type="PIRSR" id="PIRSR618044-2"/>
    </source>
</evidence>
<keyword evidence="8" id="KW-0378">Hydrolase</keyword>
<dbReference type="PANTHER" id="PTHR21581">
    <property type="entry name" value="D-ALANYL-D-ALANINE CARBOXYPEPTIDASE"/>
    <property type="match status" value="1"/>
</dbReference>
<keyword evidence="11" id="KW-0961">Cell wall biogenesis/degradation</keyword>
<dbReference type="RefSeq" id="WP_187014556.1">
    <property type="nucleotide sequence ID" value="NZ_JACOQI010000006.1"/>
</dbReference>
<dbReference type="EMBL" id="JACOQI010000006">
    <property type="protein sequence ID" value="MBC5770265.1"/>
    <property type="molecule type" value="Genomic_DNA"/>
</dbReference>
<dbReference type="GO" id="GO:0008360">
    <property type="term" value="P:regulation of cell shape"/>
    <property type="evidence" value="ECO:0007669"/>
    <property type="project" value="UniProtKB-KW"/>
</dbReference>
<feature type="active site" description="Acyl-ester intermediate" evidence="13">
    <location>
        <position position="62"/>
    </location>
</feature>
<evidence type="ECO:0000259" key="18">
    <source>
        <dbReference type="SMART" id="SM00936"/>
    </source>
</evidence>
<dbReference type="AlphaFoldDB" id="A0A923MGH6"/>
<accession>A0A923MGH6</accession>
<dbReference type="EC" id="3.4.16.4" evidence="4"/>
<sequence>MKFKRFISVFLLCTCLTGLFLTPAAGALEVPDIQAKAALLADVNTDAVAYAKNIHEKNYPASLTKVMTALLILEKVSGNETLLNQEVTASESAFSDTYYHADGSSAGIKAGEVMTVKQLLQCMLIVSANEACNILAEWDAGSIATFVDTMNTKAKALGCENTHFVNPSGLHDPDHYTSAWDLYLITKAAMQYPEFMEICDSAKAVIPATNLSKERTLYTTNHLLSTWRVIGYRDKRAHGIKTGSTSDAGHCLISSAQEGELHFVSVVMGAERIEENGVGNLLNFSETSHLFDYGFKNFAYRTILEDKEIIQEVPVSLSKTDYVTVHPANNVESLFPRDLDPAELDRVISLPEAVEAPITAGDKLGTMELRDGDTVYASVDLLASSDVTADKFMVFRHNVTLFFKKPAVKTVAIVLAVLLVLLVIFRLTGLSRRRRYGRNARSYSRGYRGRRHR</sequence>
<dbReference type="PANTHER" id="PTHR21581:SF6">
    <property type="entry name" value="TRAFFICKING PROTEIN PARTICLE COMPLEX SUBUNIT 12"/>
    <property type="match status" value="1"/>
</dbReference>
<dbReference type="InterPro" id="IPR018044">
    <property type="entry name" value="Peptidase_S11"/>
</dbReference>
<dbReference type="InterPro" id="IPR012338">
    <property type="entry name" value="Beta-lactam/transpept-like"/>
</dbReference>
<dbReference type="GO" id="GO:0071555">
    <property type="term" value="P:cell wall organization"/>
    <property type="evidence" value="ECO:0007669"/>
    <property type="project" value="UniProtKB-KW"/>
</dbReference>
<feature type="transmembrane region" description="Helical" evidence="16">
    <location>
        <begin position="407"/>
        <end position="428"/>
    </location>
</feature>
<dbReference type="SMART" id="SM00936">
    <property type="entry name" value="PBP5_C"/>
    <property type="match status" value="1"/>
</dbReference>
<comment type="function">
    <text evidence="1">Removes C-terminal D-alanyl residues from sugar-peptide cell wall precursors.</text>
</comment>
<dbReference type="Pfam" id="PF00768">
    <property type="entry name" value="Peptidase_S11"/>
    <property type="match status" value="1"/>
</dbReference>
<organism evidence="19 20">
    <name type="scientific">Dysosmobacter segnis</name>
    <dbReference type="NCBI Taxonomy" id="2763042"/>
    <lineage>
        <taxon>Bacteria</taxon>
        <taxon>Bacillati</taxon>
        <taxon>Bacillota</taxon>
        <taxon>Clostridia</taxon>
        <taxon>Eubacteriales</taxon>
        <taxon>Oscillospiraceae</taxon>
        <taxon>Dysosmobacter</taxon>
    </lineage>
</organism>
<dbReference type="SUPFAM" id="SSF56601">
    <property type="entry name" value="beta-lactamase/transpeptidase-like"/>
    <property type="match status" value="1"/>
</dbReference>
<dbReference type="SUPFAM" id="SSF69189">
    <property type="entry name" value="Penicillin-binding protein associated domain"/>
    <property type="match status" value="1"/>
</dbReference>
<keyword evidence="10" id="KW-0573">Peptidoglycan synthesis</keyword>
<feature type="binding site" evidence="14">
    <location>
        <position position="241"/>
    </location>
    <ligand>
        <name>substrate</name>
    </ligand>
</feature>
<evidence type="ECO:0000313" key="19">
    <source>
        <dbReference type="EMBL" id="MBC5770265.1"/>
    </source>
</evidence>
<dbReference type="GO" id="GO:0006508">
    <property type="term" value="P:proteolysis"/>
    <property type="evidence" value="ECO:0007669"/>
    <property type="project" value="UniProtKB-KW"/>
</dbReference>
<keyword evidence="16" id="KW-1133">Transmembrane helix</keyword>
<keyword evidence="6" id="KW-0645">Protease</keyword>
<comment type="similarity">
    <text evidence="3 15">Belongs to the peptidase S11 family.</text>
</comment>
<feature type="active site" description="Proton acceptor" evidence="13">
    <location>
        <position position="65"/>
    </location>
</feature>
<comment type="catalytic activity">
    <reaction evidence="12">
        <text>Preferential cleavage: (Ac)2-L-Lys-D-Ala-|-D-Ala. Also transpeptidation of peptidyl-alanyl moieties that are N-acyl substituents of D-alanine.</text>
        <dbReference type="EC" id="3.4.16.4"/>
    </reaction>
</comment>
<evidence type="ECO:0000256" key="13">
    <source>
        <dbReference type="PIRSR" id="PIRSR618044-1"/>
    </source>
</evidence>
<evidence type="ECO:0000256" key="7">
    <source>
        <dbReference type="ARBA" id="ARBA00022729"/>
    </source>
</evidence>
<evidence type="ECO:0000256" key="15">
    <source>
        <dbReference type="RuleBase" id="RU004016"/>
    </source>
</evidence>
<evidence type="ECO:0000256" key="2">
    <source>
        <dbReference type="ARBA" id="ARBA00004752"/>
    </source>
</evidence>
<evidence type="ECO:0000256" key="11">
    <source>
        <dbReference type="ARBA" id="ARBA00023316"/>
    </source>
</evidence>
<evidence type="ECO:0000256" key="10">
    <source>
        <dbReference type="ARBA" id="ARBA00022984"/>
    </source>
</evidence>
<keyword evidence="5 19" id="KW-0121">Carboxypeptidase</keyword>
<evidence type="ECO:0000256" key="17">
    <source>
        <dbReference type="SAM" id="SignalP"/>
    </source>
</evidence>
<evidence type="ECO:0000256" key="8">
    <source>
        <dbReference type="ARBA" id="ARBA00022801"/>
    </source>
</evidence>
<evidence type="ECO:0000256" key="5">
    <source>
        <dbReference type="ARBA" id="ARBA00022645"/>
    </source>
</evidence>
<dbReference type="Pfam" id="PF07943">
    <property type="entry name" value="PBP5_C"/>
    <property type="match status" value="1"/>
</dbReference>
<keyword evidence="16" id="KW-0472">Membrane</keyword>
<dbReference type="Gene3D" id="2.60.410.10">
    <property type="entry name" value="D-Ala-D-Ala carboxypeptidase, C-terminal domain"/>
    <property type="match status" value="1"/>
</dbReference>
<name>A0A923MGH6_9FIRM</name>
<feature type="chain" id="PRO_5038679238" description="serine-type D-Ala-D-Ala carboxypeptidase" evidence="17">
    <location>
        <begin position="28"/>
        <end position="453"/>
    </location>
</feature>
<keyword evidence="20" id="KW-1185">Reference proteome</keyword>
<dbReference type="Gene3D" id="3.40.710.10">
    <property type="entry name" value="DD-peptidase/beta-lactamase superfamily"/>
    <property type="match status" value="1"/>
</dbReference>
<keyword evidence="16" id="KW-0812">Transmembrane</keyword>
<feature type="active site" evidence="13">
    <location>
        <position position="127"/>
    </location>
</feature>
<dbReference type="InterPro" id="IPR037167">
    <property type="entry name" value="Peptidase_S11_C_sf"/>
</dbReference>
<feature type="signal peptide" evidence="17">
    <location>
        <begin position="1"/>
        <end position="27"/>
    </location>
</feature>
<evidence type="ECO:0000256" key="12">
    <source>
        <dbReference type="ARBA" id="ARBA00034000"/>
    </source>
</evidence>
<comment type="caution">
    <text evidence="19">The sequence shown here is derived from an EMBL/GenBank/DDBJ whole genome shotgun (WGS) entry which is preliminary data.</text>
</comment>
<keyword evidence="9" id="KW-0133">Cell shape</keyword>
<evidence type="ECO:0000256" key="9">
    <source>
        <dbReference type="ARBA" id="ARBA00022960"/>
    </source>
</evidence>
<dbReference type="PRINTS" id="PR00725">
    <property type="entry name" value="DADACBPTASE1"/>
</dbReference>
<evidence type="ECO:0000256" key="16">
    <source>
        <dbReference type="SAM" id="Phobius"/>
    </source>
</evidence>
<keyword evidence="7 17" id="KW-0732">Signal</keyword>
<dbReference type="GO" id="GO:0009252">
    <property type="term" value="P:peptidoglycan biosynthetic process"/>
    <property type="evidence" value="ECO:0007669"/>
    <property type="project" value="UniProtKB-KW"/>
</dbReference>
<proteinExistence type="inferred from homology"/>
<reference evidence="19" key="1">
    <citation type="submission" date="2020-08" db="EMBL/GenBank/DDBJ databases">
        <title>Genome public.</title>
        <authorList>
            <person name="Liu C."/>
            <person name="Sun Q."/>
        </authorList>
    </citation>
    <scope>NUCLEOTIDE SEQUENCE</scope>
    <source>
        <strain evidence="19">BX15</strain>
    </source>
</reference>
<evidence type="ECO:0000256" key="1">
    <source>
        <dbReference type="ARBA" id="ARBA00003217"/>
    </source>
</evidence>
<dbReference type="InterPro" id="IPR001967">
    <property type="entry name" value="Peptidase_S11_N"/>
</dbReference>
<dbReference type="GO" id="GO:0009002">
    <property type="term" value="F:serine-type D-Ala-D-Ala carboxypeptidase activity"/>
    <property type="evidence" value="ECO:0007669"/>
    <property type="project" value="UniProtKB-EC"/>
</dbReference>
<dbReference type="InterPro" id="IPR012907">
    <property type="entry name" value="Peptidase_S11_C"/>
</dbReference>
<evidence type="ECO:0000256" key="4">
    <source>
        <dbReference type="ARBA" id="ARBA00012448"/>
    </source>
</evidence>
<protein>
    <recommendedName>
        <fullName evidence="4">serine-type D-Ala-D-Ala carboxypeptidase</fullName>
        <ecNumber evidence="4">3.4.16.4</ecNumber>
    </recommendedName>
</protein>
<evidence type="ECO:0000256" key="3">
    <source>
        <dbReference type="ARBA" id="ARBA00007164"/>
    </source>
</evidence>